<feature type="region of interest" description="Disordered" evidence="1">
    <location>
        <begin position="16"/>
        <end position="70"/>
    </location>
</feature>
<name>A0ABN2B1Q0_9ACTN</name>
<evidence type="ECO:0000313" key="2">
    <source>
        <dbReference type="EMBL" id="GAA1531034.1"/>
    </source>
</evidence>
<keyword evidence="3" id="KW-1185">Reference proteome</keyword>
<proteinExistence type="predicted"/>
<comment type="caution">
    <text evidence="2">The sequence shown here is derived from an EMBL/GenBank/DDBJ whole genome shotgun (WGS) entry which is preliminary data.</text>
</comment>
<evidence type="ECO:0000256" key="1">
    <source>
        <dbReference type="SAM" id="MobiDB-lite"/>
    </source>
</evidence>
<sequence>MDQIRGIFRGINSRRRIGDPATIDGSREAQTTDESGYDGVIPPRNEKVIRSTPPLLGRDGRQVLKNPKQL</sequence>
<accession>A0ABN2B1Q0</accession>
<protein>
    <submittedName>
        <fullName evidence="2">Uncharacterized protein</fullName>
    </submittedName>
</protein>
<organism evidence="2 3">
    <name type="scientific">Kribbella lupini</name>
    <dbReference type="NCBI Taxonomy" id="291602"/>
    <lineage>
        <taxon>Bacteria</taxon>
        <taxon>Bacillati</taxon>
        <taxon>Actinomycetota</taxon>
        <taxon>Actinomycetes</taxon>
        <taxon>Propionibacteriales</taxon>
        <taxon>Kribbellaceae</taxon>
        <taxon>Kribbella</taxon>
    </lineage>
</organism>
<dbReference type="EMBL" id="BAAANC010000002">
    <property type="protein sequence ID" value="GAA1531034.1"/>
    <property type="molecule type" value="Genomic_DNA"/>
</dbReference>
<gene>
    <name evidence="2" type="ORF">GCM10009741_36380</name>
</gene>
<reference evidence="2 3" key="1">
    <citation type="journal article" date="2019" name="Int. J. Syst. Evol. Microbiol.">
        <title>The Global Catalogue of Microorganisms (GCM) 10K type strain sequencing project: providing services to taxonomists for standard genome sequencing and annotation.</title>
        <authorList>
            <consortium name="The Broad Institute Genomics Platform"/>
            <consortium name="The Broad Institute Genome Sequencing Center for Infectious Disease"/>
            <person name="Wu L."/>
            <person name="Ma J."/>
        </authorList>
    </citation>
    <scope>NUCLEOTIDE SEQUENCE [LARGE SCALE GENOMIC DNA]</scope>
    <source>
        <strain evidence="2 3">JCM 14303</strain>
    </source>
</reference>
<evidence type="ECO:0000313" key="3">
    <source>
        <dbReference type="Proteomes" id="UP001500363"/>
    </source>
</evidence>
<dbReference type="Proteomes" id="UP001500363">
    <property type="component" value="Unassembled WGS sequence"/>
</dbReference>